<feature type="domain" description="DNA ligase OB-like" evidence="6">
    <location>
        <begin position="220"/>
        <end position="285"/>
    </location>
</feature>
<evidence type="ECO:0000313" key="7">
    <source>
        <dbReference type="EMBL" id="NMG16227.1"/>
    </source>
</evidence>
<evidence type="ECO:0000256" key="1">
    <source>
        <dbReference type="ARBA" id="ARBA00022598"/>
    </source>
</evidence>
<evidence type="ECO:0000313" key="8">
    <source>
        <dbReference type="Proteomes" id="UP000633943"/>
    </source>
</evidence>
<keyword evidence="4" id="KW-0234">DNA repair</keyword>
<dbReference type="PANTHER" id="PTHR47810:SF1">
    <property type="entry name" value="DNA LIGASE B"/>
    <property type="match status" value="1"/>
</dbReference>
<comment type="caution">
    <text evidence="7">The sequence shown here is derived from an EMBL/GenBank/DDBJ whole genome shotgun (WGS) entry which is preliminary data.</text>
</comment>
<dbReference type="InterPro" id="IPR029319">
    <property type="entry name" value="DNA_ligase_OB"/>
</dbReference>
<dbReference type="EMBL" id="WTVP01000030">
    <property type="protein sequence ID" value="NMG16227.1"/>
    <property type="molecule type" value="Genomic_DNA"/>
</dbReference>
<organism evidence="7 8">
    <name type="scientific">Aromatoleum bremense</name>
    <dbReference type="NCBI Taxonomy" id="76115"/>
    <lineage>
        <taxon>Bacteria</taxon>
        <taxon>Pseudomonadati</taxon>
        <taxon>Pseudomonadota</taxon>
        <taxon>Betaproteobacteria</taxon>
        <taxon>Rhodocyclales</taxon>
        <taxon>Rhodocyclaceae</taxon>
        <taxon>Aromatoleum</taxon>
    </lineage>
</organism>
<keyword evidence="2" id="KW-0235">DNA replication</keyword>
<dbReference type="CDD" id="cd07896">
    <property type="entry name" value="Adenylation_kDNA_ligase_like"/>
    <property type="match status" value="1"/>
</dbReference>
<dbReference type="Proteomes" id="UP000633943">
    <property type="component" value="Unassembled WGS sequence"/>
</dbReference>
<protein>
    <submittedName>
        <fullName evidence="7">DNA ligase</fullName>
    </submittedName>
</protein>
<dbReference type="Gene3D" id="3.30.1490.70">
    <property type="match status" value="1"/>
</dbReference>
<dbReference type="SUPFAM" id="SSF56091">
    <property type="entry name" value="DNA ligase/mRNA capping enzyme, catalytic domain"/>
    <property type="match status" value="1"/>
</dbReference>
<dbReference type="PANTHER" id="PTHR47810">
    <property type="entry name" value="DNA LIGASE"/>
    <property type="match status" value="1"/>
</dbReference>
<evidence type="ECO:0000256" key="4">
    <source>
        <dbReference type="ARBA" id="ARBA00023204"/>
    </source>
</evidence>
<dbReference type="NCBIfam" id="NF006592">
    <property type="entry name" value="PRK09125.1"/>
    <property type="match status" value="1"/>
</dbReference>
<accession>A0ABX1NWC2</accession>
<name>A0ABX1NWC2_9RHOO</name>
<keyword evidence="8" id="KW-1185">Reference proteome</keyword>
<evidence type="ECO:0000256" key="3">
    <source>
        <dbReference type="ARBA" id="ARBA00022763"/>
    </source>
</evidence>
<proteinExistence type="predicted"/>
<keyword evidence="5" id="KW-0732">Signal</keyword>
<dbReference type="Gene3D" id="2.40.50.140">
    <property type="entry name" value="Nucleic acid-binding proteins"/>
    <property type="match status" value="1"/>
</dbReference>
<dbReference type="SUPFAM" id="SSF50249">
    <property type="entry name" value="Nucleic acid-binding proteins"/>
    <property type="match status" value="1"/>
</dbReference>
<sequence>MCRASSFRSQALATLFSALLLASPLPAAADTASGPAATLAMVYRDDVDPTAYWVSEKLDGVRALWDGRVLRFRSGQPIAAPQWFLDGLPRAALDGELWIGRRSFEQLSGIVRKQQPVDDEWRQVRYMVFEMPEAPGSFTERITRIRVATAGGPPWLDAVEQFRVADAAALRRRFERVVAAGGEGLMLHRADAGWVAGRSDVLLKLTPWLDAEARVVAHRPGKGRLQGMLGALEVETPDGRRFRIGSGFSDAQRRTPPAIGTTVTYRYRELTAKGLPRFPRYLRVRELP</sequence>
<keyword evidence="1 7" id="KW-0436">Ligase</keyword>
<dbReference type="CDD" id="cd08041">
    <property type="entry name" value="OBF_kDNA_ligase_like"/>
    <property type="match status" value="1"/>
</dbReference>
<dbReference type="Pfam" id="PF14743">
    <property type="entry name" value="DNA_ligase_OB_2"/>
    <property type="match status" value="1"/>
</dbReference>
<dbReference type="Gene3D" id="3.30.470.30">
    <property type="entry name" value="DNA ligase/mRNA capping enzyme"/>
    <property type="match status" value="1"/>
</dbReference>
<evidence type="ECO:0000256" key="5">
    <source>
        <dbReference type="SAM" id="SignalP"/>
    </source>
</evidence>
<gene>
    <name evidence="7" type="ORF">GPA24_11855</name>
</gene>
<feature type="signal peptide" evidence="5">
    <location>
        <begin position="1"/>
        <end position="29"/>
    </location>
</feature>
<reference evidence="7 8" key="1">
    <citation type="submission" date="2019-12" db="EMBL/GenBank/DDBJ databases">
        <title>Comparative genomics gives insights into the taxonomy of the Azoarcus-Aromatoleum group and reveals separate origins of nif in the plant-associated Azoarcus and non-plant-associated Aromatoleum sub-groups.</title>
        <authorList>
            <person name="Lafos M."/>
            <person name="Maluk M."/>
            <person name="Batista M."/>
            <person name="Junghare M."/>
            <person name="Carmona M."/>
            <person name="Faoro H."/>
            <person name="Cruz L.M."/>
            <person name="Battistoni F."/>
            <person name="De Souza E."/>
            <person name="Pedrosa F."/>
            <person name="Chen W.-M."/>
            <person name="Poole P.S."/>
            <person name="Dixon R.A."/>
            <person name="James E.K."/>
        </authorList>
    </citation>
    <scope>NUCLEOTIDE SEQUENCE [LARGE SCALE GENOMIC DNA]</scope>
    <source>
        <strain evidence="7 8">PbN1</strain>
    </source>
</reference>
<dbReference type="InterPro" id="IPR050326">
    <property type="entry name" value="NAD_dep_DNA_ligaseB"/>
</dbReference>
<feature type="chain" id="PRO_5045224850" evidence="5">
    <location>
        <begin position="30"/>
        <end position="288"/>
    </location>
</feature>
<evidence type="ECO:0000256" key="2">
    <source>
        <dbReference type="ARBA" id="ARBA00022705"/>
    </source>
</evidence>
<dbReference type="RefSeq" id="WP_169202817.1">
    <property type="nucleotide sequence ID" value="NZ_CP059467.1"/>
</dbReference>
<dbReference type="InterPro" id="IPR012340">
    <property type="entry name" value="NA-bd_OB-fold"/>
</dbReference>
<dbReference type="GO" id="GO:0016874">
    <property type="term" value="F:ligase activity"/>
    <property type="evidence" value="ECO:0007669"/>
    <property type="project" value="UniProtKB-KW"/>
</dbReference>
<evidence type="ECO:0000259" key="6">
    <source>
        <dbReference type="Pfam" id="PF14743"/>
    </source>
</evidence>
<keyword evidence="3" id="KW-0227">DNA damage</keyword>